<gene>
    <name evidence="1" type="ORF">HDA44_003958</name>
</gene>
<accession>A0A841DWI9</accession>
<comment type="caution">
    <text evidence="1">The sequence shown here is derived from an EMBL/GenBank/DDBJ whole genome shotgun (WGS) entry which is preliminary data.</text>
</comment>
<evidence type="ECO:0000313" key="1">
    <source>
        <dbReference type="EMBL" id="MBB5980617.1"/>
    </source>
</evidence>
<reference evidence="1 2" key="1">
    <citation type="submission" date="2020-08" db="EMBL/GenBank/DDBJ databases">
        <title>Sequencing the genomes of 1000 actinobacteria strains.</title>
        <authorList>
            <person name="Klenk H.-P."/>
        </authorList>
    </citation>
    <scope>NUCLEOTIDE SEQUENCE [LARGE SCALE GENOMIC DNA]</scope>
    <source>
        <strain evidence="1 2">DSM 17294</strain>
    </source>
</reference>
<dbReference type="AlphaFoldDB" id="A0A841DWI9"/>
<dbReference type="Proteomes" id="UP000558997">
    <property type="component" value="Unassembled WGS sequence"/>
</dbReference>
<sequence length="46" mass="4714">MTYRQRVAGPAGRAIPSAYTVTAYEPDSQLASEATADLSGPTTAAV</sequence>
<dbReference type="EMBL" id="JACHNF010000001">
    <property type="protein sequence ID" value="MBB5980617.1"/>
    <property type="molecule type" value="Genomic_DNA"/>
</dbReference>
<protein>
    <submittedName>
        <fullName evidence="1">Uncharacterized protein</fullName>
    </submittedName>
</protein>
<proteinExistence type="predicted"/>
<name>A0A841DWI9_9ACTN</name>
<organism evidence="1 2">
    <name type="scientific">Kribbella solani</name>
    <dbReference type="NCBI Taxonomy" id="236067"/>
    <lineage>
        <taxon>Bacteria</taxon>
        <taxon>Bacillati</taxon>
        <taxon>Actinomycetota</taxon>
        <taxon>Actinomycetes</taxon>
        <taxon>Propionibacteriales</taxon>
        <taxon>Kribbellaceae</taxon>
        <taxon>Kribbella</taxon>
    </lineage>
</organism>
<evidence type="ECO:0000313" key="2">
    <source>
        <dbReference type="Proteomes" id="UP000558997"/>
    </source>
</evidence>
<dbReference type="RefSeq" id="WP_184836491.1">
    <property type="nucleotide sequence ID" value="NZ_BAAAVN010000003.1"/>
</dbReference>
<keyword evidence="2" id="KW-1185">Reference proteome</keyword>